<keyword evidence="1" id="KW-1133">Transmembrane helix</keyword>
<name>F4N712_YEREN</name>
<keyword evidence="1" id="KW-0812">Transmembrane</keyword>
<protein>
    <recommendedName>
        <fullName evidence="3">Tail protein</fullName>
    </recommendedName>
</protein>
<keyword evidence="1" id="KW-0472">Membrane</keyword>
<evidence type="ECO:0008006" key="3">
    <source>
        <dbReference type="Google" id="ProtNLM"/>
    </source>
</evidence>
<dbReference type="Pfam" id="PF10109">
    <property type="entry name" value="Phage_TAC_7"/>
    <property type="match status" value="1"/>
</dbReference>
<evidence type="ECO:0000256" key="1">
    <source>
        <dbReference type="SAM" id="Phobius"/>
    </source>
</evidence>
<proteinExistence type="predicted"/>
<dbReference type="EMBL" id="FR718754">
    <property type="protein sequence ID" value="CBX73870.1"/>
    <property type="molecule type" value="Genomic_DNA"/>
</dbReference>
<accession>F4N712</accession>
<gene>
    <name evidence="2" type="ORF">YEW_EO19860</name>
</gene>
<feature type="transmembrane region" description="Helical" evidence="1">
    <location>
        <begin position="6"/>
        <end position="22"/>
    </location>
</feature>
<dbReference type="InterPro" id="IPR019289">
    <property type="entry name" value="Phage_tail_E/E"/>
</dbReference>
<reference evidence="2" key="1">
    <citation type="journal article" date="2011" name="BMC Genomics">
        <title>Shotgun sequencing of Yersinia enterocolitica strain W22703 (biotype 2, serotype O:9): genomic evidence for oscillation between invertebrates and mammals.</title>
        <authorList>
            <person name="Fuchs T.M."/>
            <person name="Brandt K."/>
            <person name="Starke M."/>
            <person name="Rattei T."/>
        </authorList>
    </citation>
    <scope>NUCLEOTIDE SEQUENCE</scope>
</reference>
<organism evidence="2">
    <name type="scientific">Yersinia enterocolitica W22703</name>
    <dbReference type="NCBI Taxonomy" id="913028"/>
    <lineage>
        <taxon>Bacteria</taxon>
        <taxon>Pseudomonadati</taxon>
        <taxon>Pseudomonadota</taxon>
        <taxon>Gammaproteobacteria</taxon>
        <taxon>Enterobacterales</taxon>
        <taxon>Yersiniaceae</taxon>
        <taxon>Yersinia</taxon>
    </lineage>
</organism>
<evidence type="ECO:0000313" key="2">
    <source>
        <dbReference type="EMBL" id="CBX73870.1"/>
    </source>
</evidence>
<dbReference type="AlphaFoldDB" id="F4N712"/>
<sequence>MAEFIAWLISHLISFLLFYFIWTTMMSKTVAIDELPFIPAETSDDKFNVITLDVPIVRGNTTITEVTVNKPNAGALRGAKLQALLDTDVDALIRVLPRITTPNLTVPEISNLDPADIYALSQALAIFFLPNSVKSDYLSA</sequence>